<dbReference type="Proteomes" id="UP000887013">
    <property type="component" value="Unassembled WGS sequence"/>
</dbReference>
<proteinExistence type="predicted"/>
<comment type="caution">
    <text evidence="1">The sequence shown here is derived from an EMBL/GenBank/DDBJ whole genome shotgun (WGS) entry which is preliminary data.</text>
</comment>
<protein>
    <submittedName>
        <fullName evidence="1">Uncharacterized protein</fullName>
    </submittedName>
</protein>
<evidence type="ECO:0000313" key="2">
    <source>
        <dbReference type="Proteomes" id="UP000887013"/>
    </source>
</evidence>
<name>A0A8X6NRB7_NEPPI</name>
<sequence length="97" mass="10982">MNSENFDIDLNEKTIFEVMKTVVTEKLAYGRDCKLRRNATGHGNSPALSMMYSVPSLNAARKFSIGTCQGETAMVYYMCMQLGEEAFRGQFETVYSR</sequence>
<dbReference type="EMBL" id="BMAW01107286">
    <property type="protein sequence ID" value="GFT28600.1"/>
    <property type="molecule type" value="Genomic_DNA"/>
</dbReference>
<dbReference type="AlphaFoldDB" id="A0A8X6NRB7"/>
<organism evidence="1 2">
    <name type="scientific">Nephila pilipes</name>
    <name type="common">Giant wood spider</name>
    <name type="synonym">Nephila maculata</name>
    <dbReference type="NCBI Taxonomy" id="299642"/>
    <lineage>
        <taxon>Eukaryota</taxon>
        <taxon>Metazoa</taxon>
        <taxon>Ecdysozoa</taxon>
        <taxon>Arthropoda</taxon>
        <taxon>Chelicerata</taxon>
        <taxon>Arachnida</taxon>
        <taxon>Araneae</taxon>
        <taxon>Araneomorphae</taxon>
        <taxon>Entelegynae</taxon>
        <taxon>Araneoidea</taxon>
        <taxon>Nephilidae</taxon>
        <taxon>Nephila</taxon>
    </lineage>
</organism>
<gene>
    <name evidence="1" type="ORF">NPIL_651021</name>
</gene>
<keyword evidence="2" id="KW-1185">Reference proteome</keyword>
<reference evidence="1" key="1">
    <citation type="submission" date="2020-08" db="EMBL/GenBank/DDBJ databases">
        <title>Multicomponent nature underlies the extraordinary mechanical properties of spider dragline silk.</title>
        <authorList>
            <person name="Kono N."/>
            <person name="Nakamura H."/>
            <person name="Mori M."/>
            <person name="Yoshida Y."/>
            <person name="Ohtoshi R."/>
            <person name="Malay A.D."/>
            <person name="Moran D.A.P."/>
            <person name="Tomita M."/>
            <person name="Numata K."/>
            <person name="Arakawa K."/>
        </authorList>
    </citation>
    <scope>NUCLEOTIDE SEQUENCE</scope>
</reference>
<evidence type="ECO:0000313" key="1">
    <source>
        <dbReference type="EMBL" id="GFT28600.1"/>
    </source>
</evidence>
<accession>A0A8X6NRB7</accession>